<dbReference type="EC" id="2.7.13.3" evidence="2"/>
<name>A0ABV6ASI7_9DEIO</name>
<feature type="domain" description="Histidine kinase" evidence="6">
    <location>
        <begin position="599"/>
        <end position="815"/>
    </location>
</feature>
<feature type="domain" description="PAS" evidence="7">
    <location>
        <begin position="170"/>
        <end position="224"/>
    </location>
</feature>
<dbReference type="InterPro" id="IPR035965">
    <property type="entry name" value="PAS-like_dom_sf"/>
</dbReference>
<feature type="domain" description="PAC" evidence="8">
    <location>
        <begin position="528"/>
        <end position="581"/>
    </location>
</feature>
<dbReference type="NCBIfam" id="TIGR00229">
    <property type="entry name" value="sensory_box"/>
    <property type="match status" value="2"/>
</dbReference>
<evidence type="ECO:0000313" key="9">
    <source>
        <dbReference type="EMBL" id="MFB9990385.1"/>
    </source>
</evidence>
<dbReference type="CDD" id="cd00082">
    <property type="entry name" value="HisKA"/>
    <property type="match status" value="1"/>
</dbReference>
<dbReference type="InterPro" id="IPR052162">
    <property type="entry name" value="Sensor_kinase/Photoreceptor"/>
</dbReference>
<dbReference type="Pfam" id="PF00989">
    <property type="entry name" value="PAS"/>
    <property type="match status" value="1"/>
</dbReference>
<feature type="domain" description="PAS" evidence="7">
    <location>
        <begin position="449"/>
        <end position="494"/>
    </location>
</feature>
<dbReference type="Gene3D" id="3.30.450.20">
    <property type="entry name" value="PAS domain"/>
    <property type="match status" value="3"/>
</dbReference>
<dbReference type="SMART" id="SM00387">
    <property type="entry name" value="HATPase_c"/>
    <property type="match status" value="1"/>
</dbReference>
<dbReference type="Gene3D" id="3.30.565.10">
    <property type="entry name" value="Histidine kinase-like ATPase, C-terminal domain"/>
    <property type="match status" value="1"/>
</dbReference>
<sequence length="823" mass="88537">MTSDRVQAESTTVVNADADPAPADALAAPLHPGRVKAPPTWSDVPAGALLAALPDPVLLLYPGGTLSNAAAEAQFGPDSVSSGSRFPGSGVYASQSEWTPLFGAGAAKALAHALPCAQAGETLALPLAVRETAFIATLSPIGLASELGGGVLLHLRARPSEPLADPLGAMLHLMDDLNLGLTVQGQDGRIVQANSAAQTILGLTLDQLTGRDSLDPRWKAVHPDGSPFPGHTHPSIRSLETGEILRDVPMGVFTPATTDRLSEEWRWLSVTALPQRPTFWLPEGGVLTVFSDATTAQRTRGQLHGTEARFRSLVEATSQIVWVSAPDGMLHPPQPDWTAFTGQTDAELAGTGWMNALHPDDIAPSGEVWGEALRRQGLYENEYRVRRKDGVYVPMQARAIPVKNEDGTVREWVGTSSDISAVRAAEAGLRELNATLEARVQERTDELAQITRFATLLLGAAGEGILGLDGSGRTTFANPAAARVLGYGRERMIGTDQHALIHHHQADGTPHDPADSPILQTIRDGQTRRVEADVFWHAQGHTVPVAYIVTPTQDETGSVTGAVLMFQDITERQLARAALEDAIADLERSNSELEQFAYVASHDLQEPLRTVGSYAELLTRRYQGQLDPRADQYLSFMQDAVARMQSLIRDLLNFAQIGRSDAQPRALPLDSVLQQAAQNVQATLSATGGQLTWNTPGMVLGHSSLLVQLLTNLIGNGLKFHREGVPPQVHVTATPEGTMLQIQVRDNGIGIMPEYHERIFAIFQRLHRREVYPGTGMGLAICRKIAEHHGGTLKVTLPPPDQFGSILTLTLPIPTSRLPALPL</sequence>
<evidence type="ECO:0000259" key="6">
    <source>
        <dbReference type="PROSITE" id="PS50109"/>
    </source>
</evidence>
<keyword evidence="4" id="KW-0808">Transferase</keyword>
<dbReference type="Proteomes" id="UP001589733">
    <property type="component" value="Unassembled WGS sequence"/>
</dbReference>
<dbReference type="InterPro" id="IPR003661">
    <property type="entry name" value="HisK_dim/P_dom"/>
</dbReference>
<proteinExistence type="predicted"/>
<dbReference type="PRINTS" id="PR00344">
    <property type="entry name" value="BCTRLSENSOR"/>
</dbReference>
<dbReference type="Pfam" id="PF00512">
    <property type="entry name" value="HisKA"/>
    <property type="match status" value="1"/>
</dbReference>
<dbReference type="Pfam" id="PF08447">
    <property type="entry name" value="PAS_3"/>
    <property type="match status" value="1"/>
</dbReference>
<dbReference type="InterPro" id="IPR005467">
    <property type="entry name" value="His_kinase_dom"/>
</dbReference>
<dbReference type="SMART" id="SM00086">
    <property type="entry name" value="PAC"/>
    <property type="match status" value="2"/>
</dbReference>
<dbReference type="RefSeq" id="WP_380004240.1">
    <property type="nucleotide sequence ID" value="NZ_JBHLYR010000001.1"/>
</dbReference>
<dbReference type="Gene3D" id="1.10.287.130">
    <property type="match status" value="1"/>
</dbReference>
<dbReference type="Pfam" id="PF13188">
    <property type="entry name" value="PAS_8"/>
    <property type="match status" value="1"/>
</dbReference>
<feature type="domain" description="PAS" evidence="7">
    <location>
        <begin position="306"/>
        <end position="376"/>
    </location>
</feature>
<dbReference type="SUPFAM" id="SSF55785">
    <property type="entry name" value="PYP-like sensor domain (PAS domain)"/>
    <property type="match status" value="3"/>
</dbReference>
<protein>
    <recommendedName>
        <fullName evidence="2">histidine kinase</fullName>
        <ecNumber evidence="2">2.7.13.3</ecNumber>
    </recommendedName>
</protein>
<dbReference type="SUPFAM" id="SSF47384">
    <property type="entry name" value="Homodimeric domain of signal transducing histidine kinase"/>
    <property type="match status" value="1"/>
</dbReference>
<comment type="catalytic activity">
    <reaction evidence="1">
        <text>ATP + protein L-histidine = ADP + protein N-phospho-L-histidine.</text>
        <dbReference type="EC" id="2.7.13.3"/>
    </reaction>
</comment>
<dbReference type="InterPro" id="IPR004358">
    <property type="entry name" value="Sig_transdc_His_kin-like_C"/>
</dbReference>
<comment type="caution">
    <text evidence="9">The sequence shown here is derived from an EMBL/GenBank/DDBJ whole genome shotgun (WGS) entry which is preliminary data.</text>
</comment>
<dbReference type="SMART" id="SM00091">
    <property type="entry name" value="PAS"/>
    <property type="match status" value="3"/>
</dbReference>
<gene>
    <name evidence="9" type="ORF">ACFFLM_00040</name>
</gene>
<dbReference type="PROSITE" id="PS50112">
    <property type="entry name" value="PAS"/>
    <property type="match status" value="3"/>
</dbReference>
<evidence type="ECO:0000259" key="7">
    <source>
        <dbReference type="PROSITE" id="PS50112"/>
    </source>
</evidence>
<evidence type="ECO:0000256" key="5">
    <source>
        <dbReference type="ARBA" id="ARBA00022777"/>
    </source>
</evidence>
<dbReference type="PROSITE" id="PS50113">
    <property type="entry name" value="PAC"/>
    <property type="match status" value="2"/>
</dbReference>
<dbReference type="InterPro" id="IPR036890">
    <property type="entry name" value="HATPase_C_sf"/>
</dbReference>
<evidence type="ECO:0000256" key="2">
    <source>
        <dbReference type="ARBA" id="ARBA00012438"/>
    </source>
</evidence>
<feature type="domain" description="PAC" evidence="8">
    <location>
        <begin position="379"/>
        <end position="431"/>
    </location>
</feature>
<evidence type="ECO:0000256" key="4">
    <source>
        <dbReference type="ARBA" id="ARBA00022679"/>
    </source>
</evidence>
<accession>A0ABV6ASI7</accession>
<keyword evidence="5" id="KW-0418">Kinase</keyword>
<dbReference type="CDD" id="cd00130">
    <property type="entry name" value="PAS"/>
    <property type="match status" value="3"/>
</dbReference>
<dbReference type="InterPro" id="IPR001610">
    <property type="entry name" value="PAC"/>
</dbReference>
<dbReference type="PROSITE" id="PS50109">
    <property type="entry name" value="HIS_KIN"/>
    <property type="match status" value="1"/>
</dbReference>
<dbReference type="InterPro" id="IPR036097">
    <property type="entry name" value="HisK_dim/P_sf"/>
</dbReference>
<keyword evidence="3" id="KW-0597">Phosphoprotein</keyword>
<organism evidence="9 10">
    <name type="scientific">Deinococcus oregonensis</name>
    <dbReference type="NCBI Taxonomy" id="1805970"/>
    <lineage>
        <taxon>Bacteria</taxon>
        <taxon>Thermotogati</taxon>
        <taxon>Deinococcota</taxon>
        <taxon>Deinococci</taxon>
        <taxon>Deinococcales</taxon>
        <taxon>Deinococcaceae</taxon>
        <taxon>Deinococcus</taxon>
    </lineage>
</organism>
<dbReference type="InterPro" id="IPR013655">
    <property type="entry name" value="PAS_fold_3"/>
</dbReference>
<dbReference type="SUPFAM" id="SSF55874">
    <property type="entry name" value="ATPase domain of HSP90 chaperone/DNA topoisomerase II/histidine kinase"/>
    <property type="match status" value="1"/>
</dbReference>
<evidence type="ECO:0000313" key="10">
    <source>
        <dbReference type="Proteomes" id="UP001589733"/>
    </source>
</evidence>
<reference evidence="9 10" key="1">
    <citation type="submission" date="2024-09" db="EMBL/GenBank/DDBJ databases">
        <authorList>
            <person name="Sun Q."/>
            <person name="Mori K."/>
        </authorList>
    </citation>
    <scope>NUCLEOTIDE SEQUENCE [LARGE SCALE GENOMIC DNA]</scope>
    <source>
        <strain evidence="9 10">JCM 13503</strain>
    </source>
</reference>
<dbReference type="PANTHER" id="PTHR43304">
    <property type="entry name" value="PHYTOCHROME-LIKE PROTEIN CPH1"/>
    <property type="match status" value="1"/>
</dbReference>
<evidence type="ECO:0000256" key="1">
    <source>
        <dbReference type="ARBA" id="ARBA00000085"/>
    </source>
</evidence>
<dbReference type="EMBL" id="JBHLYR010000001">
    <property type="protein sequence ID" value="MFB9990385.1"/>
    <property type="molecule type" value="Genomic_DNA"/>
</dbReference>
<keyword evidence="10" id="KW-1185">Reference proteome</keyword>
<dbReference type="InterPro" id="IPR003594">
    <property type="entry name" value="HATPase_dom"/>
</dbReference>
<dbReference type="SMART" id="SM00388">
    <property type="entry name" value="HisKA"/>
    <property type="match status" value="1"/>
</dbReference>
<dbReference type="InterPro" id="IPR000014">
    <property type="entry name" value="PAS"/>
</dbReference>
<evidence type="ECO:0000256" key="3">
    <source>
        <dbReference type="ARBA" id="ARBA00022553"/>
    </source>
</evidence>
<dbReference type="InterPro" id="IPR013767">
    <property type="entry name" value="PAS_fold"/>
</dbReference>
<dbReference type="PANTHER" id="PTHR43304:SF1">
    <property type="entry name" value="PAC DOMAIN-CONTAINING PROTEIN"/>
    <property type="match status" value="1"/>
</dbReference>
<dbReference type="InterPro" id="IPR000700">
    <property type="entry name" value="PAS-assoc_C"/>
</dbReference>
<evidence type="ECO:0000259" key="8">
    <source>
        <dbReference type="PROSITE" id="PS50113"/>
    </source>
</evidence>
<dbReference type="Pfam" id="PF02518">
    <property type="entry name" value="HATPase_c"/>
    <property type="match status" value="1"/>
</dbReference>